<dbReference type="CDD" id="cd18809">
    <property type="entry name" value="SF1_C_RecD"/>
    <property type="match status" value="1"/>
</dbReference>
<dbReference type="GO" id="GO:0006281">
    <property type="term" value="P:DNA repair"/>
    <property type="evidence" value="ECO:0007669"/>
    <property type="project" value="UniProtKB-KW"/>
</dbReference>
<proteinExistence type="inferred from homology"/>
<dbReference type="OrthoDB" id="2449559at2759"/>
<dbReference type="GO" id="GO:0005524">
    <property type="term" value="F:ATP binding"/>
    <property type="evidence" value="ECO:0007669"/>
    <property type="project" value="UniProtKB-KW"/>
</dbReference>
<dbReference type="PANTHER" id="PTHR47642">
    <property type="entry name" value="ATP-DEPENDENT DNA HELICASE"/>
    <property type="match status" value="1"/>
</dbReference>
<organism evidence="4 5">
    <name type="scientific">Rhizophagus clarus</name>
    <dbReference type="NCBI Taxonomy" id="94130"/>
    <lineage>
        <taxon>Eukaryota</taxon>
        <taxon>Fungi</taxon>
        <taxon>Fungi incertae sedis</taxon>
        <taxon>Mucoromycota</taxon>
        <taxon>Glomeromycotina</taxon>
        <taxon>Glomeromycetes</taxon>
        <taxon>Glomerales</taxon>
        <taxon>Glomeraceae</taxon>
        <taxon>Rhizophagus</taxon>
    </lineage>
</organism>
<evidence type="ECO:0000313" key="5">
    <source>
        <dbReference type="Proteomes" id="UP000615446"/>
    </source>
</evidence>
<protein>
    <recommendedName>
        <fullName evidence="1">ATP-dependent DNA helicase</fullName>
        <ecNumber evidence="1">5.6.2.3</ecNumber>
    </recommendedName>
</protein>
<comment type="catalytic activity">
    <reaction evidence="1">
        <text>ATP + H2O = ADP + phosphate + H(+)</text>
        <dbReference type="Rhea" id="RHEA:13065"/>
        <dbReference type="ChEBI" id="CHEBI:15377"/>
        <dbReference type="ChEBI" id="CHEBI:15378"/>
        <dbReference type="ChEBI" id="CHEBI:30616"/>
        <dbReference type="ChEBI" id="CHEBI:43474"/>
        <dbReference type="ChEBI" id="CHEBI:456216"/>
        <dbReference type="EC" id="5.6.2.3"/>
    </reaction>
</comment>
<comment type="similarity">
    <text evidence="1">Belongs to the helicase family.</text>
</comment>
<keyword evidence="1" id="KW-0234">DNA repair</keyword>
<sequence>MSQHIFQHYVFDTNLSSEPQLNCQDNSENMLRQLQNQLQALQNNNIFNIPNISPIINQNYLPTNPWIPSQKFLTLLNTFKTSILNQFICVPCTFCGRLMYPKKCKWSAYTESDHNNYPLLQAYPEEQLIFHTSLPKRIAVCLSCKEPLTRYPFPFLCPIPNEIEAVPLNKRMYLSPVFMHCSLSRTSADSAIYSEYKILTGTMNFSKNMRSLSLYSGMIGAFLENDSNSDNNWLDNTLIRAANWLKSNNPFLKSYSRLLDSPVSNTANPFPRAFHIPNDDSAPPFLNGDIVVPNNNFNIEIHNEDFHYTHLMAGFLKSPDNTLLPLSVDDPDLEPLLFPDLFPDGKGHYHNIISNNNNTVREETYSKYIKQRVLNIDSRFRLNHRWLAWSYLQLEKIRNHQNNQRLWRQKQTDKIYRLPSAAELIQRSLYTNKPIINELITTTLPTFIRTGDTYFHEKELHVNTMISEYGLPSLFITLTMAESHWTHLHKILKATDNHNTIPINRPLHTTLHFIHHFQELKKNIWKNPEHSEWNELKNFFERIEFQNRGAAHTHSVYWVSKSIEQMIAENIIRSDLPDPITESELYAKVKANQIHTCSIKCGGQPAPGHTCKKGFPRSFSPYTYYDNDTHRYIYKCIKPEDQWVVPYHPQTLIIWDAHMNIQYVSSRGLARYLSKYISKSEPCHIFNVKEGDKFREHIIARRLGSMELLFLILGETICNSSCTVSYLTTDPPTSRQKAIRPVYLINEEEDDPYWKDHIEKYFNRPFEEEFNNLTYPDYYKYYDISKSLPSTKRQIHNDLLNNYVVKRTTPKLVRFRYLKLQDGELYFYQKLLLELPCRNEEELLGIFQTYREHWLFLHPELYEKIQQITQEYLHTQQLKLDAQFNLPNDQLYVISTIKNILGPKTQKNKYPYFFITGPAGTGKSFIINLITKDLINKRSKYLLLAPTGVAAQNIGGQTIHSALRIHETLNGFQTLAFYDHEFFKNLQQIDTIIIDEISMVSATLFSFISDMFSVIQQKTIAFGGINIIVIGDLAQLPPVTGLKIYKSSEWKLFYPLFLTKPQRQNQDQEFYNVLQEIRFGKISPRSWDFLYQKAAIFNQQQPLHIALNTTNIVGYKEAANRINNTICNMLPVNENKFLISEAVDIINGEQYNPNESQKLFKSKTNYPDYLRLQQGARVMYLKNDISNHKICNGTIGIVTDINLEKLEVRVVFSIIGGIVDIVIKKDTATFFIDGKPSSRCQFPLQNSFALTVHKTQGLTLPEVSLSLDNQIFAEGQAYIAISRCSNWSKVHIASLNPGAFITDQLMIKEYERLKKMASTPLPL</sequence>
<dbReference type="EC" id="5.6.2.3" evidence="1"/>
<keyword evidence="1" id="KW-0547">Nucleotide-binding</keyword>
<keyword evidence="1" id="KW-0067">ATP-binding</keyword>
<accession>A0A8H3QHK1</accession>
<dbReference type="InterPro" id="IPR027417">
    <property type="entry name" value="P-loop_NTPase"/>
</dbReference>
<dbReference type="Proteomes" id="UP000615446">
    <property type="component" value="Unassembled WGS sequence"/>
</dbReference>
<gene>
    <name evidence="4" type="ORF">RCL2_000663200</name>
</gene>
<dbReference type="Pfam" id="PF05970">
    <property type="entry name" value="PIF1"/>
    <property type="match status" value="1"/>
</dbReference>
<dbReference type="GO" id="GO:0000723">
    <property type="term" value="P:telomere maintenance"/>
    <property type="evidence" value="ECO:0007669"/>
    <property type="project" value="InterPro"/>
</dbReference>
<dbReference type="GO" id="GO:0043139">
    <property type="term" value="F:5'-3' DNA helicase activity"/>
    <property type="evidence" value="ECO:0007669"/>
    <property type="project" value="UniProtKB-EC"/>
</dbReference>
<keyword evidence="1" id="KW-0378">Hydrolase</keyword>
<evidence type="ECO:0000259" key="2">
    <source>
        <dbReference type="Pfam" id="PF05970"/>
    </source>
</evidence>
<dbReference type="SUPFAM" id="SSF52540">
    <property type="entry name" value="P-loop containing nucleoside triphosphate hydrolases"/>
    <property type="match status" value="2"/>
</dbReference>
<keyword evidence="1" id="KW-0233">DNA recombination</keyword>
<feature type="domain" description="Helitron helicase-like" evidence="3">
    <location>
        <begin position="397"/>
        <end position="557"/>
    </location>
</feature>
<dbReference type="Pfam" id="PF14214">
    <property type="entry name" value="Helitron_like_N"/>
    <property type="match status" value="1"/>
</dbReference>
<keyword evidence="1" id="KW-0227">DNA damage</keyword>
<dbReference type="InterPro" id="IPR051055">
    <property type="entry name" value="PIF1_helicase"/>
</dbReference>
<dbReference type="InterPro" id="IPR010285">
    <property type="entry name" value="DNA_helicase_pif1-like_DEAD"/>
</dbReference>
<keyword evidence="1" id="KW-0347">Helicase</keyword>
<comment type="caution">
    <text evidence="4">The sequence shown here is derived from an EMBL/GenBank/DDBJ whole genome shotgun (WGS) entry which is preliminary data.</text>
</comment>
<feature type="domain" description="DNA helicase Pif1-like DEAD-box helicase" evidence="2">
    <location>
        <begin position="889"/>
        <end position="1083"/>
    </location>
</feature>
<evidence type="ECO:0000259" key="3">
    <source>
        <dbReference type="Pfam" id="PF14214"/>
    </source>
</evidence>
<comment type="cofactor">
    <cofactor evidence="1">
        <name>Mg(2+)</name>
        <dbReference type="ChEBI" id="CHEBI:18420"/>
    </cofactor>
</comment>
<evidence type="ECO:0000313" key="4">
    <source>
        <dbReference type="EMBL" id="GES79327.1"/>
    </source>
</evidence>
<dbReference type="GO" id="GO:0016787">
    <property type="term" value="F:hydrolase activity"/>
    <property type="evidence" value="ECO:0007669"/>
    <property type="project" value="UniProtKB-KW"/>
</dbReference>
<dbReference type="InterPro" id="IPR025476">
    <property type="entry name" value="Helitron_helicase-like"/>
</dbReference>
<dbReference type="GO" id="GO:0006310">
    <property type="term" value="P:DNA recombination"/>
    <property type="evidence" value="ECO:0007669"/>
    <property type="project" value="UniProtKB-KW"/>
</dbReference>
<dbReference type="PANTHER" id="PTHR47642:SF5">
    <property type="entry name" value="ATP-DEPENDENT DNA HELICASE"/>
    <property type="match status" value="1"/>
</dbReference>
<evidence type="ECO:0000256" key="1">
    <source>
        <dbReference type="RuleBase" id="RU363044"/>
    </source>
</evidence>
<reference evidence="4" key="1">
    <citation type="submission" date="2019-10" db="EMBL/GenBank/DDBJ databases">
        <title>Conservation and host-specific expression of non-tandemly repeated heterogenous ribosome RNA gene in arbuscular mycorrhizal fungi.</title>
        <authorList>
            <person name="Maeda T."/>
            <person name="Kobayashi Y."/>
            <person name="Nakagawa T."/>
            <person name="Ezawa T."/>
            <person name="Yamaguchi K."/>
            <person name="Bino T."/>
            <person name="Nishimoto Y."/>
            <person name="Shigenobu S."/>
            <person name="Kawaguchi M."/>
        </authorList>
    </citation>
    <scope>NUCLEOTIDE SEQUENCE</scope>
    <source>
        <strain evidence="4">HR1</strain>
    </source>
</reference>
<dbReference type="Gene3D" id="2.30.30.940">
    <property type="match status" value="1"/>
</dbReference>
<name>A0A8H3QHK1_9GLOM</name>
<dbReference type="EMBL" id="BLAL01000043">
    <property type="protein sequence ID" value="GES79327.1"/>
    <property type="molecule type" value="Genomic_DNA"/>
</dbReference>
<dbReference type="Gene3D" id="3.40.50.300">
    <property type="entry name" value="P-loop containing nucleotide triphosphate hydrolases"/>
    <property type="match status" value="1"/>
</dbReference>